<dbReference type="Proteomes" id="UP000277579">
    <property type="component" value="Unassembled WGS sequence"/>
</dbReference>
<keyword evidence="2" id="KW-1185">Reference proteome</keyword>
<dbReference type="EMBL" id="RBLC01000002">
    <property type="protein sequence ID" value="RKS23191.1"/>
    <property type="molecule type" value="Genomic_DNA"/>
</dbReference>
<dbReference type="OrthoDB" id="1360601at2"/>
<reference evidence="1 2" key="1">
    <citation type="submission" date="2018-10" db="EMBL/GenBank/DDBJ databases">
        <title>Genomic Encyclopedia of Archaeal and Bacterial Type Strains, Phase II (KMG-II): from individual species to whole genera.</title>
        <authorList>
            <person name="Goeker M."/>
        </authorList>
    </citation>
    <scope>NUCLEOTIDE SEQUENCE [LARGE SCALE GENOMIC DNA]</scope>
    <source>
        <strain evidence="1 2">DSM 29537</strain>
    </source>
</reference>
<organism evidence="1 2">
    <name type="scientific">Flavobacterium endophyticum</name>
    <dbReference type="NCBI Taxonomy" id="1540163"/>
    <lineage>
        <taxon>Bacteria</taxon>
        <taxon>Pseudomonadati</taxon>
        <taxon>Bacteroidota</taxon>
        <taxon>Flavobacteriia</taxon>
        <taxon>Flavobacteriales</taxon>
        <taxon>Flavobacteriaceae</taxon>
        <taxon>Flavobacterium</taxon>
    </lineage>
</organism>
<evidence type="ECO:0000313" key="2">
    <source>
        <dbReference type="Proteomes" id="UP000277579"/>
    </source>
</evidence>
<dbReference type="AlphaFoldDB" id="A0A495MAS3"/>
<dbReference type="RefSeq" id="WP_147406616.1">
    <property type="nucleotide sequence ID" value="NZ_RBLC01000002.1"/>
</dbReference>
<name>A0A495MAS3_9FLAO</name>
<evidence type="ECO:0000313" key="1">
    <source>
        <dbReference type="EMBL" id="RKS23191.1"/>
    </source>
</evidence>
<accession>A0A495MAS3</accession>
<protein>
    <submittedName>
        <fullName evidence="1">Uncharacterized protein</fullName>
    </submittedName>
</protein>
<sequence>MVAVCQFKMPEKLEIAGKNLDDISTKSIIDKIIESLKSGKAELYRVESFCDIESQANAEKEDEKESGTFFEIILILDEHQIQDYKIYDALIIDKALQCFQNDENYISRYWVNGNQEYIGFETEF</sequence>
<proteinExistence type="predicted"/>
<comment type="caution">
    <text evidence="1">The sequence shown here is derived from an EMBL/GenBank/DDBJ whole genome shotgun (WGS) entry which is preliminary data.</text>
</comment>
<gene>
    <name evidence="1" type="ORF">CLV94_2096</name>
</gene>